<dbReference type="GO" id="GO:0003676">
    <property type="term" value="F:nucleic acid binding"/>
    <property type="evidence" value="ECO:0007669"/>
    <property type="project" value="InterPro"/>
</dbReference>
<name>A0A2A9NCA2_9AGAR</name>
<evidence type="ECO:0000313" key="6">
    <source>
        <dbReference type="Proteomes" id="UP000242287"/>
    </source>
</evidence>
<gene>
    <name evidence="5" type="ORF">AMATHDRAFT_112199</name>
</gene>
<keyword evidence="2" id="KW-0479">Metal-binding</keyword>
<dbReference type="SUPFAM" id="SSF57756">
    <property type="entry name" value="Retrovirus zinc finger-like domains"/>
    <property type="match status" value="1"/>
</dbReference>
<dbReference type="OrthoDB" id="3863715at2759"/>
<dbReference type="InterPro" id="IPR036875">
    <property type="entry name" value="Znf_CCHC_sf"/>
</dbReference>
<organism evidence="5 6">
    <name type="scientific">Amanita thiersii Skay4041</name>
    <dbReference type="NCBI Taxonomy" id="703135"/>
    <lineage>
        <taxon>Eukaryota</taxon>
        <taxon>Fungi</taxon>
        <taxon>Dikarya</taxon>
        <taxon>Basidiomycota</taxon>
        <taxon>Agaricomycotina</taxon>
        <taxon>Agaricomycetes</taxon>
        <taxon>Agaricomycetidae</taxon>
        <taxon>Agaricales</taxon>
        <taxon>Pluteineae</taxon>
        <taxon>Amanitaceae</taxon>
        <taxon>Amanita</taxon>
    </lineage>
</organism>
<proteinExistence type="predicted"/>
<dbReference type="STRING" id="703135.A0A2A9NCA2"/>
<dbReference type="Proteomes" id="UP000242287">
    <property type="component" value="Unassembled WGS sequence"/>
</dbReference>
<feature type="domain" description="CCHC-type" evidence="4">
    <location>
        <begin position="70"/>
        <end position="84"/>
    </location>
</feature>
<dbReference type="InterPro" id="IPR001878">
    <property type="entry name" value="Znf_CCHC"/>
</dbReference>
<dbReference type="Gene3D" id="4.10.60.10">
    <property type="entry name" value="Zinc finger, CCHC-type"/>
    <property type="match status" value="1"/>
</dbReference>
<dbReference type="EMBL" id="KZ302272">
    <property type="protein sequence ID" value="PFH45887.1"/>
    <property type="molecule type" value="Genomic_DNA"/>
</dbReference>
<keyword evidence="6" id="KW-1185">Reference proteome</keyword>
<evidence type="ECO:0000259" key="4">
    <source>
        <dbReference type="PROSITE" id="PS50158"/>
    </source>
</evidence>
<sequence>PTSLEKWYDLVIRLDRQWRQSVAERKLFTTCGSGSTSTQAGTTQCTSQPGNTQRQDPNAMQVDHNRGPFRCYNCGQTGHMARVC</sequence>
<accession>A0A2A9NCA2</accession>
<evidence type="ECO:0000313" key="5">
    <source>
        <dbReference type="EMBL" id="PFH45887.1"/>
    </source>
</evidence>
<dbReference type="GO" id="GO:0008270">
    <property type="term" value="F:zinc ion binding"/>
    <property type="evidence" value="ECO:0007669"/>
    <property type="project" value="UniProtKB-KW"/>
</dbReference>
<dbReference type="AlphaFoldDB" id="A0A2A9NCA2"/>
<keyword evidence="1" id="KW-0507">mRNA processing</keyword>
<reference evidence="5 6" key="1">
    <citation type="submission" date="2014-02" db="EMBL/GenBank/DDBJ databases">
        <title>Transposable element dynamics among asymbiotic and ectomycorrhizal Amanita fungi.</title>
        <authorList>
            <consortium name="DOE Joint Genome Institute"/>
            <person name="Hess J."/>
            <person name="Skrede I."/>
            <person name="Wolfe B."/>
            <person name="LaButti K."/>
            <person name="Ohm R.A."/>
            <person name="Grigoriev I.V."/>
            <person name="Pringle A."/>
        </authorList>
    </citation>
    <scope>NUCLEOTIDE SEQUENCE [LARGE SCALE GENOMIC DNA]</scope>
    <source>
        <strain evidence="5 6">SKay4041</strain>
    </source>
</reference>
<feature type="region of interest" description="Disordered" evidence="3">
    <location>
        <begin position="31"/>
        <end position="62"/>
    </location>
</feature>
<feature type="compositionally biased region" description="Polar residues" evidence="3">
    <location>
        <begin position="49"/>
        <end position="58"/>
    </location>
</feature>
<evidence type="ECO:0000256" key="2">
    <source>
        <dbReference type="PROSITE-ProRule" id="PRU00047"/>
    </source>
</evidence>
<keyword evidence="2" id="KW-0863">Zinc-finger</keyword>
<dbReference type="GO" id="GO:0006397">
    <property type="term" value="P:mRNA processing"/>
    <property type="evidence" value="ECO:0007669"/>
    <property type="project" value="UniProtKB-KW"/>
</dbReference>
<feature type="non-terminal residue" evidence="5">
    <location>
        <position position="1"/>
    </location>
</feature>
<evidence type="ECO:0000256" key="1">
    <source>
        <dbReference type="ARBA" id="ARBA00022664"/>
    </source>
</evidence>
<feature type="non-terminal residue" evidence="5">
    <location>
        <position position="84"/>
    </location>
</feature>
<protein>
    <recommendedName>
        <fullName evidence="4">CCHC-type domain-containing protein</fullName>
    </recommendedName>
</protein>
<feature type="compositionally biased region" description="Low complexity" evidence="3">
    <location>
        <begin position="31"/>
        <end position="48"/>
    </location>
</feature>
<dbReference type="Pfam" id="PF00098">
    <property type="entry name" value="zf-CCHC"/>
    <property type="match status" value="1"/>
</dbReference>
<evidence type="ECO:0000256" key="3">
    <source>
        <dbReference type="SAM" id="MobiDB-lite"/>
    </source>
</evidence>
<dbReference type="PROSITE" id="PS50158">
    <property type="entry name" value="ZF_CCHC"/>
    <property type="match status" value="1"/>
</dbReference>
<keyword evidence="2" id="KW-0862">Zinc</keyword>